<dbReference type="RefSeq" id="WP_311653234.1">
    <property type="nucleotide sequence ID" value="NZ_JAVRIB010000009.1"/>
</dbReference>
<evidence type="ECO:0000256" key="2">
    <source>
        <dbReference type="ARBA" id="ARBA00009773"/>
    </source>
</evidence>
<evidence type="ECO:0000256" key="6">
    <source>
        <dbReference type="ARBA" id="ARBA00022989"/>
    </source>
</evidence>
<evidence type="ECO:0000313" key="10">
    <source>
        <dbReference type="Proteomes" id="UP001251857"/>
    </source>
</evidence>
<evidence type="ECO:0000256" key="8">
    <source>
        <dbReference type="SAM" id="Phobius"/>
    </source>
</evidence>
<dbReference type="Proteomes" id="UP001251857">
    <property type="component" value="Unassembled WGS sequence"/>
</dbReference>
<feature type="transmembrane region" description="Helical" evidence="8">
    <location>
        <begin position="232"/>
        <end position="259"/>
    </location>
</feature>
<keyword evidence="6 8" id="KW-1133">Transmembrane helix</keyword>
<evidence type="ECO:0000256" key="1">
    <source>
        <dbReference type="ARBA" id="ARBA00004651"/>
    </source>
</evidence>
<feature type="transmembrane region" description="Helical" evidence="8">
    <location>
        <begin position="59"/>
        <end position="80"/>
    </location>
</feature>
<accession>A0ABU3C1A0</accession>
<sequence length="352" mass="38428">MIASRYALWLLPLLAVILFIWLLGPILTPFVFAAGLAYLGDPLVDRLQTYRLSRTASVLVVFGTLTILGLMLVLLLFPVLEHQLRTLIENMPRYLQWLQARLEPLMETFLPESEGLSMEALRSLVAEHWGKAGGVANVIWQQAFSSGTALITLVANLVLVPVITFYLLRDWDHMVAWIRDLLPRRMLGTATELARETDEVLGQFIRGQLLVMSFLGMTYAVGLWLAGLDLAFLIGIAAGLVSFVPYLGVIVGLAASSVAMLVQTGGDLLPLLWVGLVFAVGQTLEGAVLQPLLVGDRIGLHPVTVIFAVLAGGQLFGFVGVLLALPAAAAIAVLVRYAGRVWRESRLYQDES</sequence>
<dbReference type="PANTHER" id="PTHR21716">
    <property type="entry name" value="TRANSMEMBRANE PROTEIN"/>
    <property type="match status" value="1"/>
</dbReference>
<evidence type="ECO:0000256" key="5">
    <source>
        <dbReference type="ARBA" id="ARBA00022692"/>
    </source>
</evidence>
<gene>
    <name evidence="9" type="ORF">RM532_10265</name>
</gene>
<feature type="transmembrane region" description="Helical" evidence="8">
    <location>
        <begin position="271"/>
        <end position="293"/>
    </location>
</feature>
<comment type="subcellular location">
    <subcellularLocation>
        <location evidence="1">Cell membrane</location>
        <topology evidence="1">Multi-pass membrane protein</topology>
    </subcellularLocation>
</comment>
<name>A0ABU3C1A0_9GAMM</name>
<keyword evidence="7 8" id="KW-0472">Membrane</keyword>
<dbReference type="InterPro" id="IPR002549">
    <property type="entry name" value="AI-2E-like"/>
</dbReference>
<dbReference type="Pfam" id="PF01594">
    <property type="entry name" value="AI-2E_transport"/>
    <property type="match status" value="1"/>
</dbReference>
<evidence type="ECO:0000256" key="3">
    <source>
        <dbReference type="ARBA" id="ARBA00022448"/>
    </source>
</evidence>
<dbReference type="PANTHER" id="PTHR21716:SF53">
    <property type="entry name" value="PERMEASE PERM-RELATED"/>
    <property type="match status" value="1"/>
</dbReference>
<dbReference type="EMBL" id="JAVRIB010000009">
    <property type="protein sequence ID" value="MDT0635339.1"/>
    <property type="molecule type" value="Genomic_DNA"/>
</dbReference>
<protein>
    <submittedName>
        <fullName evidence="9">AI-2E family transporter</fullName>
    </submittedName>
</protein>
<keyword evidence="3" id="KW-0813">Transport</keyword>
<keyword evidence="5 8" id="KW-0812">Transmembrane</keyword>
<feature type="transmembrane region" description="Helical" evidence="8">
    <location>
        <begin position="6"/>
        <end position="39"/>
    </location>
</feature>
<evidence type="ECO:0000256" key="7">
    <source>
        <dbReference type="ARBA" id="ARBA00023136"/>
    </source>
</evidence>
<reference evidence="9 10" key="1">
    <citation type="submission" date="2023-09" db="EMBL/GenBank/DDBJ databases">
        <authorList>
            <person name="Rey-Velasco X."/>
        </authorList>
    </citation>
    <scope>NUCLEOTIDE SEQUENCE [LARGE SCALE GENOMIC DNA]</scope>
    <source>
        <strain evidence="9 10">W335</strain>
    </source>
</reference>
<evidence type="ECO:0000313" key="9">
    <source>
        <dbReference type="EMBL" id="MDT0635339.1"/>
    </source>
</evidence>
<feature type="transmembrane region" description="Helical" evidence="8">
    <location>
        <begin position="149"/>
        <end position="168"/>
    </location>
</feature>
<comment type="caution">
    <text evidence="9">The sequence shown here is derived from an EMBL/GenBank/DDBJ whole genome shotgun (WGS) entry which is preliminary data.</text>
</comment>
<keyword evidence="4" id="KW-1003">Cell membrane</keyword>
<feature type="transmembrane region" description="Helical" evidence="8">
    <location>
        <begin position="305"/>
        <end position="338"/>
    </location>
</feature>
<comment type="similarity">
    <text evidence="2">Belongs to the autoinducer-2 exporter (AI-2E) (TC 2.A.86) family.</text>
</comment>
<keyword evidence="10" id="KW-1185">Reference proteome</keyword>
<proteinExistence type="inferred from homology"/>
<feature type="transmembrane region" description="Helical" evidence="8">
    <location>
        <begin position="209"/>
        <end position="226"/>
    </location>
</feature>
<organism evidence="9 10">
    <name type="scientific">Spectribacter hydrogenoxidans</name>
    <dbReference type="NCBI Taxonomy" id="3075608"/>
    <lineage>
        <taxon>Bacteria</taxon>
        <taxon>Pseudomonadati</taxon>
        <taxon>Pseudomonadota</taxon>
        <taxon>Gammaproteobacteria</taxon>
        <taxon>Salinisphaerales</taxon>
        <taxon>Salinisphaeraceae</taxon>
        <taxon>Spectribacter</taxon>
    </lineage>
</organism>
<evidence type="ECO:0000256" key="4">
    <source>
        <dbReference type="ARBA" id="ARBA00022475"/>
    </source>
</evidence>